<feature type="transmembrane region" description="Helical" evidence="1">
    <location>
        <begin position="310"/>
        <end position="334"/>
    </location>
</feature>
<keyword evidence="1" id="KW-0472">Membrane</keyword>
<evidence type="ECO:0000256" key="1">
    <source>
        <dbReference type="SAM" id="Phobius"/>
    </source>
</evidence>
<keyword evidence="1" id="KW-0812">Transmembrane</keyword>
<feature type="transmembrane region" description="Helical" evidence="1">
    <location>
        <begin position="279"/>
        <end position="298"/>
    </location>
</feature>
<sequence length="370" mass="41412">MAGSKAMAPTGPFPAVAFFRRLAALLAFSCVLFPALPSYSHDSIGSVSNAIATVRGSRLDYFLNVPSIMRAAMEGAGLIEEKRITQYITSRLHVSTSKRECRIISFDAPAPQTSGNFIIHLVFDCHEPINDLRLSSALFYDIDQKHIQFFRLAGYSNPREPISETILTQSNHLFETSDVHSNVFSIFSKVYSYFHLGVEHILRGYDHILFLLCVILFAPTLIETIKIVTSFTVAHSVTLGLAYMGVISLSTNIVEPLIALTIVYVAFENYFSKSMPGKRWLLVLFFGLIHGLGFVDVLKGVTVSKNELLLALFSFNAGIEAGQVIIVVFFFAILTYLRRYSWTPVFLRWSSVTMGLTGMIWFLQRTIGYL</sequence>
<organism evidence="2">
    <name type="scientific">hydrothermal vent metagenome</name>
    <dbReference type="NCBI Taxonomy" id="652676"/>
    <lineage>
        <taxon>unclassified sequences</taxon>
        <taxon>metagenomes</taxon>
        <taxon>ecological metagenomes</taxon>
    </lineage>
</organism>
<keyword evidence="1" id="KW-1133">Transmembrane helix</keyword>
<dbReference type="Pfam" id="PF13795">
    <property type="entry name" value="HupE_UreJ_2"/>
    <property type="match status" value="1"/>
</dbReference>
<proteinExistence type="predicted"/>
<reference evidence="2" key="1">
    <citation type="submission" date="2018-06" db="EMBL/GenBank/DDBJ databases">
        <authorList>
            <person name="Zhirakovskaya E."/>
        </authorList>
    </citation>
    <scope>NUCLEOTIDE SEQUENCE</scope>
</reference>
<protein>
    <recommendedName>
        <fullName evidence="3">HupE/UreJ family protein</fullName>
    </recommendedName>
</protein>
<feature type="transmembrane region" description="Helical" evidence="1">
    <location>
        <begin position="346"/>
        <end position="363"/>
    </location>
</feature>
<feature type="transmembrane region" description="Helical" evidence="1">
    <location>
        <begin position="208"/>
        <end position="229"/>
    </location>
</feature>
<dbReference type="EMBL" id="UOGB01000029">
    <property type="protein sequence ID" value="VAX15677.1"/>
    <property type="molecule type" value="Genomic_DNA"/>
</dbReference>
<feature type="transmembrane region" description="Helical" evidence="1">
    <location>
        <begin position="241"/>
        <end position="267"/>
    </location>
</feature>
<dbReference type="InterPro" id="IPR032809">
    <property type="entry name" value="Put_HupE_UreJ"/>
</dbReference>
<accession>A0A3B1CFX5</accession>
<evidence type="ECO:0008006" key="3">
    <source>
        <dbReference type="Google" id="ProtNLM"/>
    </source>
</evidence>
<gene>
    <name evidence="2" type="ORF">MNBD_NITROSPINAE03-790</name>
</gene>
<name>A0A3B1CFX5_9ZZZZ</name>
<dbReference type="AlphaFoldDB" id="A0A3B1CFX5"/>
<evidence type="ECO:0000313" key="2">
    <source>
        <dbReference type="EMBL" id="VAX15677.1"/>
    </source>
</evidence>